<evidence type="ECO:0000256" key="1">
    <source>
        <dbReference type="SAM" id="MobiDB-lite"/>
    </source>
</evidence>
<name>A0ABP6LLE8_9ACTN</name>
<protein>
    <submittedName>
        <fullName evidence="2">Uncharacterized protein</fullName>
    </submittedName>
</protein>
<dbReference type="InterPro" id="IPR017850">
    <property type="entry name" value="Alkaline_phosphatase_core_sf"/>
</dbReference>
<proteinExistence type="predicted"/>
<reference evidence="3" key="1">
    <citation type="journal article" date="2019" name="Int. J. Syst. Evol. Microbiol.">
        <title>The Global Catalogue of Microorganisms (GCM) 10K type strain sequencing project: providing services to taxonomists for standard genome sequencing and annotation.</title>
        <authorList>
            <consortium name="The Broad Institute Genomics Platform"/>
            <consortium name="The Broad Institute Genome Sequencing Center for Infectious Disease"/>
            <person name="Wu L."/>
            <person name="Ma J."/>
        </authorList>
    </citation>
    <scope>NUCLEOTIDE SEQUENCE [LARGE SCALE GENOMIC DNA]</scope>
    <source>
        <strain evidence="3">JCM 9091</strain>
    </source>
</reference>
<sequence>MRLPNDPTSGTKAGMPTPQAYVTDNDWALGQLVDAVSHSRFWKSAAIFVTEDDARNGPDHVDAHRTISQVISLYTRTGRIDSTFYSTASMVRRIELLLGLSPMTRFDAYATPVVNSFTARPDAAAYDAIKPSYDLTAVNAVDSPMAGVSARQNLTKEDQIDERTFNEAIWKSVRGAKSVMPAPKHGLYGSAPDDGQQGPDDD</sequence>
<accession>A0ABP6LLE8</accession>
<dbReference type="Gene3D" id="3.40.720.10">
    <property type="entry name" value="Alkaline Phosphatase, subunit A"/>
    <property type="match status" value="1"/>
</dbReference>
<feature type="region of interest" description="Disordered" evidence="1">
    <location>
        <begin position="180"/>
        <end position="202"/>
    </location>
</feature>
<dbReference type="Proteomes" id="UP001501532">
    <property type="component" value="Unassembled WGS sequence"/>
</dbReference>
<comment type="caution">
    <text evidence="2">The sequence shown here is derived from an EMBL/GenBank/DDBJ whole genome shotgun (WGS) entry which is preliminary data.</text>
</comment>
<keyword evidence="3" id="KW-1185">Reference proteome</keyword>
<evidence type="ECO:0000313" key="3">
    <source>
        <dbReference type="Proteomes" id="UP001501532"/>
    </source>
</evidence>
<feature type="compositionally biased region" description="Low complexity" evidence="1">
    <location>
        <begin position="192"/>
        <end position="202"/>
    </location>
</feature>
<evidence type="ECO:0000313" key="2">
    <source>
        <dbReference type="EMBL" id="GAA3049841.1"/>
    </source>
</evidence>
<dbReference type="EMBL" id="BAAAUF010000029">
    <property type="protein sequence ID" value="GAA3049841.1"/>
    <property type="molecule type" value="Genomic_DNA"/>
</dbReference>
<organism evidence="2 3">
    <name type="scientific">Streptomyces glomeratus</name>
    <dbReference type="NCBI Taxonomy" id="284452"/>
    <lineage>
        <taxon>Bacteria</taxon>
        <taxon>Bacillati</taxon>
        <taxon>Actinomycetota</taxon>
        <taxon>Actinomycetes</taxon>
        <taxon>Kitasatosporales</taxon>
        <taxon>Streptomycetaceae</taxon>
        <taxon>Streptomyces</taxon>
    </lineage>
</organism>
<gene>
    <name evidence="2" type="ORF">GCM10010448_36080</name>
</gene>